<dbReference type="EMBL" id="FMZM01000005">
    <property type="protein sequence ID" value="SDC96469.1"/>
    <property type="molecule type" value="Genomic_DNA"/>
</dbReference>
<reference evidence="2" key="1">
    <citation type="submission" date="2016-10" db="EMBL/GenBank/DDBJ databases">
        <authorList>
            <person name="Varghese N."/>
            <person name="Submissions S."/>
        </authorList>
    </citation>
    <scope>NUCLEOTIDE SEQUENCE [LARGE SCALE GENOMIC DNA]</scope>
    <source>
        <strain evidence="2">CGMCC 4.6858</strain>
    </source>
</reference>
<evidence type="ECO:0000313" key="1">
    <source>
        <dbReference type="EMBL" id="SDC96469.1"/>
    </source>
</evidence>
<protein>
    <recommendedName>
        <fullName evidence="3">DUF4267 domain-containing protein</fullName>
    </recommendedName>
</protein>
<dbReference type="AlphaFoldDB" id="A0A1G6QVL7"/>
<accession>A0A1G6QVL7</accession>
<name>A0A1G6QVL7_9ACTN</name>
<evidence type="ECO:0000313" key="2">
    <source>
        <dbReference type="Proteomes" id="UP000199034"/>
    </source>
</evidence>
<keyword evidence="2" id="KW-1185">Reference proteome</keyword>
<dbReference type="STRING" id="1045774.SAMN05421872_10550"/>
<dbReference type="RefSeq" id="WP_090854716.1">
    <property type="nucleotide sequence ID" value="NZ_FMZM01000005.1"/>
</dbReference>
<gene>
    <name evidence="1" type="ORF">SAMN05421872_10550</name>
</gene>
<organism evidence="1 2">
    <name type="scientific">Nocardioides lianchengensis</name>
    <dbReference type="NCBI Taxonomy" id="1045774"/>
    <lineage>
        <taxon>Bacteria</taxon>
        <taxon>Bacillati</taxon>
        <taxon>Actinomycetota</taxon>
        <taxon>Actinomycetes</taxon>
        <taxon>Propionibacteriales</taxon>
        <taxon>Nocardioidaceae</taxon>
        <taxon>Nocardioides</taxon>
    </lineage>
</organism>
<sequence>MSGQVLSRGVSALTLGYAVFSLVRPEHLGRAMESDAFEQPTYDKIAKAYGVRDVVIGGLGLLGPSPKAVQVAMGLRIVGDLADAVVLGSRAPDNKVRAKVLAVTLGYAALNTAALVRDRRRG</sequence>
<evidence type="ECO:0008006" key="3">
    <source>
        <dbReference type="Google" id="ProtNLM"/>
    </source>
</evidence>
<dbReference type="Proteomes" id="UP000199034">
    <property type="component" value="Unassembled WGS sequence"/>
</dbReference>
<dbReference type="OrthoDB" id="3790757at2"/>
<proteinExistence type="predicted"/>